<evidence type="ECO:0000313" key="1">
    <source>
        <dbReference type="EMBL" id="JAH99591.1"/>
    </source>
</evidence>
<reference evidence="1" key="2">
    <citation type="journal article" date="2015" name="Fish Shellfish Immunol.">
        <title>Early steps in the European eel (Anguilla anguilla)-Vibrio vulnificus interaction in the gills: Role of the RtxA13 toxin.</title>
        <authorList>
            <person name="Callol A."/>
            <person name="Pajuelo D."/>
            <person name="Ebbesson L."/>
            <person name="Teles M."/>
            <person name="MacKenzie S."/>
            <person name="Amaro C."/>
        </authorList>
    </citation>
    <scope>NUCLEOTIDE SEQUENCE</scope>
</reference>
<reference evidence="1" key="1">
    <citation type="submission" date="2014-11" db="EMBL/GenBank/DDBJ databases">
        <authorList>
            <person name="Amaro Gonzalez C."/>
        </authorList>
    </citation>
    <scope>NUCLEOTIDE SEQUENCE</scope>
</reference>
<organism evidence="1">
    <name type="scientific">Anguilla anguilla</name>
    <name type="common">European freshwater eel</name>
    <name type="synonym">Muraena anguilla</name>
    <dbReference type="NCBI Taxonomy" id="7936"/>
    <lineage>
        <taxon>Eukaryota</taxon>
        <taxon>Metazoa</taxon>
        <taxon>Chordata</taxon>
        <taxon>Craniata</taxon>
        <taxon>Vertebrata</taxon>
        <taxon>Euteleostomi</taxon>
        <taxon>Actinopterygii</taxon>
        <taxon>Neopterygii</taxon>
        <taxon>Teleostei</taxon>
        <taxon>Anguilliformes</taxon>
        <taxon>Anguillidae</taxon>
        <taxon>Anguilla</taxon>
    </lineage>
</organism>
<accession>A0A0E9XAV5</accession>
<dbReference type="AlphaFoldDB" id="A0A0E9XAV5"/>
<proteinExistence type="predicted"/>
<dbReference type="EMBL" id="GBXM01008986">
    <property type="protein sequence ID" value="JAH99591.1"/>
    <property type="molecule type" value="Transcribed_RNA"/>
</dbReference>
<name>A0A0E9XAV5_ANGAN</name>
<sequence>MGFHLYSAILYNKYSLGDSFSH</sequence>
<protein>
    <submittedName>
        <fullName evidence="1">Uncharacterized protein</fullName>
    </submittedName>
</protein>